<keyword evidence="1" id="KW-0732">Signal</keyword>
<feature type="chain" id="PRO_5018156236" evidence="1">
    <location>
        <begin position="23"/>
        <end position="174"/>
    </location>
</feature>
<evidence type="ECO:0000256" key="1">
    <source>
        <dbReference type="SAM" id="SignalP"/>
    </source>
</evidence>
<keyword evidence="3" id="KW-1185">Reference proteome</keyword>
<dbReference type="PROSITE" id="PS51257">
    <property type="entry name" value="PROKAR_LIPOPROTEIN"/>
    <property type="match status" value="1"/>
</dbReference>
<dbReference type="AlphaFoldDB" id="A0A3N9TYH2"/>
<dbReference type="RefSeq" id="WP_124938320.1">
    <property type="nucleotide sequence ID" value="NZ_RJVQ01000008.1"/>
</dbReference>
<sequence length="174" mass="20139">MKYLKLLILPISLFLMSCSADLDEYKESTPDFELFSFFDGQTQAWGMVQDYTGKQTRRFHVDIKGRVNGNQLTLDESFVYHDGETDKRVWTIMKQSDGTYTGTAGDIIGTAKGQTLGNAFRWQYDFNLKLDDGDIDVSFDDWLYRQDENHLFNVSYIKKFGVTVGKVTLFFQKK</sequence>
<dbReference type="InterPro" id="IPR024409">
    <property type="entry name" value="DUF3833"/>
</dbReference>
<evidence type="ECO:0000313" key="2">
    <source>
        <dbReference type="EMBL" id="RQW61982.1"/>
    </source>
</evidence>
<reference evidence="2 3" key="1">
    <citation type="submission" date="2018-11" db="EMBL/GenBank/DDBJ databases">
        <title>Vibrio LJC006 sp. nov., isolated from seawater during the bloom of the enteromorpha.</title>
        <authorList>
            <person name="Liang J."/>
        </authorList>
    </citation>
    <scope>NUCLEOTIDE SEQUENCE [LARGE SCALE GENOMIC DNA]</scope>
    <source>
        <strain evidence="2 3">LJC006</strain>
    </source>
</reference>
<feature type="signal peptide" evidence="1">
    <location>
        <begin position="1"/>
        <end position="22"/>
    </location>
</feature>
<name>A0A3N9TYH2_9VIBR</name>
<protein>
    <submittedName>
        <fullName evidence="2">DUF3833 domain-containing protein</fullName>
    </submittedName>
</protein>
<dbReference type="OrthoDB" id="5296954at2"/>
<dbReference type="Pfam" id="PF12915">
    <property type="entry name" value="DUF3833"/>
    <property type="match status" value="1"/>
</dbReference>
<gene>
    <name evidence="2" type="ORF">EES38_16565</name>
</gene>
<dbReference type="EMBL" id="RJVQ01000008">
    <property type="protein sequence ID" value="RQW61982.1"/>
    <property type="molecule type" value="Genomic_DNA"/>
</dbReference>
<accession>A0A3N9TYH2</accession>
<comment type="caution">
    <text evidence="2">The sequence shown here is derived from an EMBL/GenBank/DDBJ whole genome shotgun (WGS) entry which is preliminary data.</text>
</comment>
<proteinExistence type="predicted"/>
<evidence type="ECO:0000313" key="3">
    <source>
        <dbReference type="Proteomes" id="UP000281112"/>
    </source>
</evidence>
<organism evidence="2 3">
    <name type="scientific">Vibrio viridaestus</name>
    <dbReference type="NCBI Taxonomy" id="2487322"/>
    <lineage>
        <taxon>Bacteria</taxon>
        <taxon>Pseudomonadati</taxon>
        <taxon>Pseudomonadota</taxon>
        <taxon>Gammaproteobacteria</taxon>
        <taxon>Vibrionales</taxon>
        <taxon>Vibrionaceae</taxon>
        <taxon>Vibrio</taxon>
    </lineage>
</organism>
<dbReference type="Proteomes" id="UP000281112">
    <property type="component" value="Unassembled WGS sequence"/>
</dbReference>